<accession>A0ABU3L9H1</accession>
<evidence type="ECO:0000256" key="1">
    <source>
        <dbReference type="SAM" id="Phobius"/>
    </source>
</evidence>
<proteinExistence type="predicted"/>
<feature type="transmembrane region" description="Helical" evidence="1">
    <location>
        <begin position="79"/>
        <end position="102"/>
    </location>
</feature>
<keyword evidence="3" id="KW-1185">Reference proteome</keyword>
<dbReference type="EMBL" id="JAVTTP010000001">
    <property type="protein sequence ID" value="MDT7829883.1"/>
    <property type="molecule type" value="Genomic_DNA"/>
</dbReference>
<reference evidence="2 3" key="1">
    <citation type="submission" date="2023-09" db="EMBL/GenBank/DDBJ databases">
        <title>Novel taxa isolated from Blanes Bay.</title>
        <authorList>
            <person name="Rey-Velasco X."/>
            <person name="Lucena T."/>
        </authorList>
    </citation>
    <scope>NUCLEOTIDE SEQUENCE [LARGE SCALE GENOMIC DNA]</scope>
    <source>
        <strain evidence="2 3">S334</strain>
    </source>
</reference>
<keyword evidence="1" id="KW-0472">Membrane</keyword>
<dbReference type="RefSeq" id="WP_314016132.1">
    <property type="nucleotide sequence ID" value="NZ_JAVTTP010000001.1"/>
</dbReference>
<gene>
    <name evidence="2" type="ORF">RQM65_14510</name>
</gene>
<sequence length="103" mass="12235">MAKKTYRRCPECGHLNLNRDYCENCGELINTNLKRKREGEERTQQKEKERDEEKPNAVTQYFKKLIRHPNPIIRYPAKVFYSVWAVVMAIGAFLAFIFSYLAF</sequence>
<keyword evidence="1" id="KW-0812">Transmembrane</keyword>
<keyword evidence="1" id="KW-1133">Transmembrane helix</keyword>
<dbReference type="Proteomes" id="UP001250656">
    <property type="component" value="Unassembled WGS sequence"/>
</dbReference>
<evidence type="ECO:0008006" key="4">
    <source>
        <dbReference type="Google" id="ProtNLM"/>
    </source>
</evidence>
<evidence type="ECO:0000313" key="3">
    <source>
        <dbReference type="Proteomes" id="UP001250656"/>
    </source>
</evidence>
<organism evidence="2 3">
    <name type="scientific">Pricia mediterranea</name>
    <dbReference type="NCBI Taxonomy" id="3076079"/>
    <lineage>
        <taxon>Bacteria</taxon>
        <taxon>Pseudomonadati</taxon>
        <taxon>Bacteroidota</taxon>
        <taxon>Flavobacteriia</taxon>
        <taxon>Flavobacteriales</taxon>
        <taxon>Flavobacteriaceae</taxon>
        <taxon>Pricia</taxon>
    </lineage>
</organism>
<comment type="caution">
    <text evidence="2">The sequence shown here is derived from an EMBL/GenBank/DDBJ whole genome shotgun (WGS) entry which is preliminary data.</text>
</comment>
<protein>
    <recommendedName>
        <fullName evidence="4">Zinc ribbon domain-containing protein</fullName>
    </recommendedName>
</protein>
<name>A0ABU3L9H1_9FLAO</name>
<evidence type="ECO:0000313" key="2">
    <source>
        <dbReference type="EMBL" id="MDT7829883.1"/>
    </source>
</evidence>